<sequence>MVVFFVFFVMVFLSCVNFCDVDYIIWWSVFVVCTFVFIFFVCNNSLDNLGCMVNYYVVQEICGYYFLLFDSWKLQFLFLMLKSGSSPFHFWVFSVLGGLKKWFVLWFLTLQKLPYFVVLINFCSDFFFFFLFFGMVVCYLQFFLLRNYSDVVIIGSVESFNWLLLLGIFSFNEGFVFFFFYYVTMFFVISYVYSGFLSFFSLEMLMVFFNVPLSITFFLKVLLLFGSGFFVGFYYYFLLLIMPLMSLSIGYLFFLISMSGFNQGLKYYDFFVWILLCIGFLSYF</sequence>
<feature type="transmembrane region" description="Helical" evidence="1">
    <location>
        <begin position="49"/>
        <end position="68"/>
    </location>
</feature>
<feature type="transmembrane region" description="Helical" evidence="1">
    <location>
        <begin position="23"/>
        <end position="42"/>
    </location>
</feature>
<evidence type="ECO:0000313" key="2">
    <source>
        <dbReference type="EMBL" id="CAD61189.1"/>
    </source>
</evidence>
<feature type="transmembrane region" description="Helical" evidence="1">
    <location>
        <begin position="233"/>
        <end position="255"/>
    </location>
</feature>
<evidence type="ECO:0000256" key="1">
    <source>
        <dbReference type="SAM" id="Phobius"/>
    </source>
</evidence>
<organism evidence="2">
    <name type="scientific">Dirofilaria immitis</name>
    <name type="common">Canine heartworm</name>
    <dbReference type="NCBI Taxonomy" id="6287"/>
    <lineage>
        <taxon>Eukaryota</taxon>
        <taxon>Metazoa</taxon>
        <taxon>Ecdysozoa</taxon>
        <taxon>Nematoda</taxon>
        <taxon>Chromadorea</taxon>
        <taxon>Rhabditida</taxon>
        <taxon>Spirurina</taxon>
        <taxon>Spiruromorpha</taxon>
        <taxon>Filarioidea</taxon>
        <taxon>Onchocercidae</taxon>
        <taxon>Dirofilaria</taxon>
    </lineage>
</organism>
<proteinExistence type="predicted"/>
<feature type="transmembrane region" description="Helical" evidence="1">
    <location>
        <begin position="267"/>
        <end position="283"/>
    </location>
</feature>
<reference evidence="2" key="1">
    <citation type="journal article" date="2003" name="Parasitology">
        <title>Structure and organization of the mitochondrial genome of the canine heartworm, Dirofilaria immitis.</title>
        <authorList>
            <person name="Hu M."/>
            <person name="Gasser R.B."/>
            <person name="Abs El-Osta Y.G."/>
            <person name="Chilton N.B."/>
        </authorList>
    </citation>
    <scope>NUCLEOTIDE SEQUENCE</scope>
</reference>
<protein>
    <submittedName>
        <fullName evidence="2">NADH dehydrogenase subunit 2</fullName>
    </submittedName>
</protein>
<keyword evidence="1" id="KW-1133">Transmembrane helix</keyword>
<keyword evidence="1" id="KW-0472">Membrane</keyword>
<feature type="transmembrane region" description="Helical" evidence="1">
    <location>
        <begin position="205"/>
        <end position="227"/>
    </location>
</feature>
<keyword evidence="1" id="KW-0812">Transmembrane</keyword>
<dbReference type="EMBL" id="AJ537512">
    <property type="protein sequence ID" value="CAD61189.1"/>
    <property type="molecule type" value="Genomic_DNA"/>
</dbReference>
<feature type="transmembrane region" description="Helical" evidence="1">
    <location>
        <begin position="162"/>
        <end position="193"/>
    </location>
</feature>
<name>Q70US7_DIRIM</name>
<feature type="transmembrane region" description="Helical" evidence="1">
    <location>
        <begin position="115"/>
        <end position="142"/>
    </location>
</feature>
<dbReference type="AlphaFoldDB" id="Q70US7"/>
<accession>Q70US7</accession>
<feature type="transmembrane region" description="Helical" evidence="1">
    <location>
        <begin position="88"/>
        <end position="108"/>
    </location>
</feature>
<keyword evidence="2" id="KW-0496">Mitochondrion</keyword>
<gene>
    <name evidence="2" type="primary">nadh2</name>
</gene>
<geneLocation type="mitochondrion" evidence="2"/>